<sequence>MAIDFTRPQPSANGPSAQNGPTGGGVNLSKVTLSKSAPTVNLAKRGESQGAMRVNLNWSQGAAAPAKKGLFSKLAAAAQASSAVDLDLGCLYELSNGQKGVIQALGNSFGALQAPPFIQLDGDDRSGAVAGGENMHINLAQPDVFRRILIFAMIYEGAPNWAAVDGVVTLFPTSGPQVEVKLDSPNNSARICSIALIQNTPQGVTVTRQVEYVQGSQRDLDLKYGWGLQWQAGRK</sequence>
<dbReference type="CDD" id="cd06974">
    <property type="entry name" value="TerD_like"/>
    <property type="match status" value="1"/>
</dbReference>
<dbReference type="AlphaFoldDB" id="A0A3D9UVY5"/>
<gene>
    <name evidence="2" type="ORF">DFJ65_3226</name>
</gene>
<reference evidence="2 3" key="1">
    <citation type="submission" date="2018-08" db="EMBL/GenBank/DDBJ databases">
        <title>Sequencing the genomes of 1000 actinobacteria strains.</title>
        <authorList>
            <person name="Klenk H.-P."/>
        </authorList>
    </citation>
    <scope>NUCLEOTIDE SEQUENCE [LARGE SCALE GENOMIC DNA]</scope>
    <source>
        <strain evidence="2 3">DSM 22967</strain>
    </source>
</reference>
<feature type="compositionally biased region" description="Polar residues" evidence="1">
    <location>
        <begin position="8"/>
        <end position="20"/>
    </location>
</feature>
<dbReference type="Proteomes" id="UP000256253">
    <property type="component" value="Unassembled WGS sequence"/>
</dbReference>
<dbReference type="EMBL" id="QTUA01000001">
    <property type="protein sequence ID" value="REF32130.1"/>
    <property type="molecule type" value="Genomic_DNA"/>
</dbReference>
<organism evidence="2 3">
    <name type="scientific">Calidifontibacter indicus</name>
    <dbReference type="NCBI Taxonomy" id="419650"/>
    <lineage>
        <taxon>Bacteria</taxon>
        <taxon>Bacillati</taxon>
        <taxon>Actinomycetota</taxon>
        <taxon>Actinomycetes</taxon>
        <taxon>Micrococcales</taxon>
        <taxon>Dermacoccaceae</taxon>
        <taxon>Calidifontibacter</taxon>
    </lineage>
</organism>
<feature type="region of interest" description="Disordered" evidence="1">
    <location>
        <begin position="1"/>
        <end position="27"/>
    </location>
</feature>
<dbReference type="InterPro" id="IPR003325">
    <property type="entry name" value="TerD"/>
</dbReference>
<proteinExistence type="predicted"/>
<dbReference type="Gene3D" id="2.60.60.30">
    <property type="entry name" value="sav2460 like domains"/>
    <property type="match status" value="1"/>
</dbReference>
<evidence type="ECO:0000256" key="1">
    <source>
        <dbReference type="SAM" id="MobiDB-lite"/>
    </source>
</evidence>
<name>A0A3D9UVY5_9MICO</name>
<keyword evidence="3" id="KW-1185">Reference proteome</keyword>
<protein>
    <submittedName>
        <fullName evidence="2">Tellurite resistance protein TerA</fullName>
    </submittedName>
</protein>
<evidence type="ECO:0000313" key="2">
    <source>
        <dbReference type="EMBL" id="REF32130.1"/>
    </source>
</evidence>
<comment type="caution">
    <text evidence="2">The sequence shown here is derived from an EMBL/GenBank/DDBJ whole genome shotgun (WGS) entry which is preliminary data.</text>
</comment>
<evidence type="ECO:0000313" key="3">
    <source>
        <dbReference type="Proteomes" id="UP000256253"/>
    </source>
</evidence>
<accession>A0A3D9UVY5</accession>
<dbReference type="OrthoDB" id="2079357at2"/>